<reference evidence="2" key="1">
    <citation type="journal article" date="2021" name="PeerJ">
        <title>Extensive microbial diversity within the chicken gut microbiome revealed by metagenomics and culture.</title>
        <authorList>
            <person name="Gilroy R."/>
            <person name="Ravi A."/>
            <person name="Getino M."/>
            <person name="Pursley I."/>
            <person name="Horton D.L."/>
            <person name="Alikhan N.F."/>
            <person name="Baker D."/>
            <person name="Gharbi K."/>
            <person name="Hall N."/>
            <person name="Watson M."/>
            <person name="Adriaenssens E.M."/>
            <person name="Foster-Nyarko E."/>
            <person name="Jarju S."/>
            <person name="Secka A."/>
            <person name="Antonio M."/>
            <person name="Oren A."/>
            <person name="Chaudhuri R.R."/>
            <person name="La Ragione R."/>
            <person name="Hildebrand F."/>
            <person name="Pallen M.J."/>
        </authorList>
    </citation>
    <scope>NUCLEOTIDE SEQUENCE</scope>
    <source>
        <strain evidence="2">ChiGjej3B3-7470</strain>
    </source>
</reference>
<accession>A0A921ENB9</accession>
<evidence type="ECO:0000256" key="1">
    <source>
        <dbReference type="SAM" id="Phobius"/>
    </source>
</evidence>
<feature type="transmembrane region" description="Helical" evidence="1">
    <location>
        <begin position="103"/>
        <end position="126"/>
    </location>
</feature>
<dbReference type="AlphaFoldDB" id="A0A921ENB9"/>
<keyword evidence="1" id="KW-0812">Transmembrane</keyword>
<sequence>MVTDTRPVEPSRIRTALMVLSIGMGLMVIAAWAVITFTDRVEQGSLFFIVPVVAFLIPMLLSAMQVRDGGRGRIIAGSLAAAVIAIVALSVCGLLQIDAWYCWIGGGVLSALAGILGATGAGDAYFRRVEVRD</sequence>
<feature type="transmembrane region" description="Helical" evidence="1">
    <location>
        <begin position="44"/>
        <end position="62"/>
    </location>
</feature>
<keyword evidence="1" id="KW-0472">Membrane</keyword>
<protein>
    <submittedName>
        <fullName evidence="2">Uncharacterized protein</fullName>
    </submittedName>
</protein>
<dbReference type="Proteomes" id="UP000712713">
    <property type="component" value="Unassembled WGS sequence"/>
</dbReference>
<comment type="caution">
    <text evidence="2">The sequence shown here is derived from an EMBL/GenBank/DDBJ whole genome shotgun (WGS) entry which is preliminary data.</text>
</comment>
<evidence type="ECO:0000313" key="3">
    <source>
        <dbReference type="Proteomes" id="UP000712713"/>
    </source>
</evidence>
<feature type="transmembrane region" description="Helical" evidence="1">
    <location>
        <begin position="16"/>
        <end position="38"/>
    </location>
</feature>
<reference evidence="2" key="2">
    <citation type="submission" date="2021-09" db="EMBL/GenBank/DDBJ databases">
        <authorList>
            <person name="Gilroy R."/>
        </authorList>
    </citation>
    <scope>NUCLEOTIDE SEQUENCE</scope>
    <source>
        <strain evidence="2">ChiGjej3B3-7470</strain>
    </source>
</reference>
<name>A0A921ENB9_9ACTN</name>
<feature type="transmembrane region" description="Helical" evidence="1">
    <location>
        <begin position="74"/>
        <end position="97"/>
    </location>
</feature>
<organism evidence="2 3">
    <name type="scientific">Tessaracoccus flavescens</name>
    <dbReference type="NCBI Taxonomy" id="399497"/>
    <lineage>
        <taxon>Bacteria</taxon>
        <taxon>Bacillati</taxon>
        <taxon>Actinomycetota</taxon>
        <taxon>Actinomycetes</taxon>
        <taxon>Propionibacteriales</taxon>
        <taxon>Propionibacteriaceae</taxon>
        <taxon>Tessaracoccus</taxon>
    </lineage>
</organism>
<proteinExistence type="predicted"/>
<evidence type="ECO:0000313" key="2">
    <source>
        <dbReference type="EMBL" id="HJE50506.1"/>
    </source>
</evidence>
<gene>
    <name evidence="2" type="ORF">K8V15_00725</name>
</gene>
<keyword evidence="1" id="KW-1133">Transmembrane helix</keyword>
<dbReference type="EMBL" id="DYZF01000020">
    <property type="protein sequence ID" value="HJE50506.1"/>
    <property type="molecule type" value="Genomic_DNA"/>
</dbReference>